<reference evidence="2 3" key="1">
    <citation type="journal article" date="2010" name="Cell">
        <title>The genome of Naegleria gruberi illuminates early eukaryotic versatility.</title>
        <authorList>
            <person name="Fritz-Laylin L.K."/>
            <person name="Prochnik S.E."/>
            <person name="Ginger M.L."/>
            <person name="Dacks J.B."/>
            <person name="Carpenter M.L."/>
            <person name="Field M.C."/>
            <person name="Kuo A."/>
            <person name="Paredez A."/>
            <person name="Chapman J."/>
            <person name="Pham J."/>
            <person name="Shu S."/>
            <person name="Neupane R."/>
            <person name="Cipriano M."/>
            <person name="Mancuso J."/>
            <person name="Tu H."/>
            <person name="Salamov A."/>
            <person name="Lindquist E."/>
            <person name="Shapiro H."/>
            <person name="Lucas S."/>
            <person name="Grigoriev I.V."/>
            <person name="Cande W.Z."/>
            <person name="Fulton C."/>
            <person name="Rokhsar D.S."/>
            <person name="Dawson S.C."/>
        </authorList>
    </citation>
    <scope>NUCLEOTIDE SEQUENCE [LARGE SCALE GENOMIC DNA]</scope>
    <source>
        <strain evidence="2 3">NEG-M</strain>
    </source>
</reference>
<gene>
    <name evidence="2" type="ORF">NAEGRDRAFT_77855</name>
</gene>
<dbReference type="PRINTS" id="PR00420">
    <property type="entry name" value="RNGMNOXGNASE"/>
</dbReference>
<dbReference type="OrthoDB" id="683240at2759"/>
<dbReference type="KEGG" id="ngr:NAEGRDRAFT_77855"/>
<dbReference type="FunCoup" id="D2UX98">
    <property type="interactions" value="209"/>
</dbReference>
<evidence type="ECO:0000313" key="3">
    <source>
        <dbReference type="Proteomes" id="UP000006671"/>
    </source>
</evidence>
<keyword evidence="2" id="KW-0830">Ubiquinone</keyword>
<keyword evidence="3" id="KW-1185">Reference proteome</keyword>
<dbReference type="GO" id="GO:0005739">
    <property type="term" value="C:mitochondrion"/>
    <property type="evidence" value="ECO:0007669"/>
    <property type="project" value="TreeGrafter"/>
</dbReference>
<dbReference type="Pfam" id="PF01494">
    <property type="entry name" value="FAD_binding_3"/>
    <property type="match status" value="1"/>
</dbReference>
<dbReference type="AlphaFoldDB" id="D2UX98"/>
<evidence type="ECO:0000259" key="1">
    <source>
        <dbReference type="Pfam" id="PF01494"/>
    </source>
</evidence>
<evidence type="ECO:0000313" key="2">
    <source>
        <dbReference type="EMBL" id="EFC50888.1"/>
    </source>
</evidence>
<dbReference type="RefSeq" id="XP_002683632.1">
    <property type="nucleotide sequence ID" value="XM_002683586.1"/>
</dbReference>
<dbReference type="InterPro" id="IPR002938">
    <property type="entry name" value="FAD-bd"/>
</dbReference>
<dbReference type="STRING" id="5762.D2UX98"/>
<accession>D2UX98</accession>
<feature type="domain" description="FAD-binding" evidence="1">
    <location>
        <begin position="7"/>
        <end position="402"/>
    </location>
</feature>
<protein>
    <submittedName>
        <fullName evidence="2">Ubiquinone biosynthesis hydroxylase</fullName>
    </submittedName>
</protein>
<dbReference type="InterPro" id="IPR051205">
    <property type="entry name" value="UbiH/COQ6_monooxygenase"/>
</dbReference>
<name>D2UX98_NAEGR</name>
<dbReference type="PANTHER" id="PTHR43876:SF7">
    <property type="entry name" value="UBIQUINONE BIOSYNTHESIS MONOOXYGENASE COQ6, MITOCHONDRIAL"/>
    <property type="match status" value="1"/>
</dbReference>
<dbReference type="GeneID" id="8864038"/>
<dbReference type="SUPFAM" id="SSF51905">
    <property type="entry name" value="FAD/NAD(P)-binding domain"/>
    <property type="match status" value="1"/>
</dbReference>
<dbReference type="EMBL" id="GG738845">
    <property type="protein sequence ID" value="EFC50888.1"/>
    <property type="molecule type" value="Genomic_DNA"/>
</dbReference>
<proteinExistence type="predicted"/>
<dbReference type="OMA" id="HCCHPMA"/>
<dbReference type="Gene3D" id="3.50.50.60">
    <property type="entry name" value="FAD/NAD(P)-binding domain"/>
    <property type="match status" value="2"/>
</dbReference>
<sequence>MTRQHFNVCIVGGGMIGNALASALAKAKYTNGLKIAMINPAIQTNNNFFGSGAGSIGIRTSALTGTSIRLLEKIQDNSNPIPMAKYYGMKVWDQDGNFLNLDPNENEFKGPFDSLGSSMLARSLSTIGGQLINTAKNVNETLINRGVGLNDEISKDGTIGAIVDNNDIVLNLSEVLKKQDNVSLYDGSELKSIGNDQNVKKLLLQTIVGNEKKTEEITCDLLIAADGAASFVRQFCNFPFYSSKYKQRAFVTNVFVDTDSVPCTGKNMFCYQQFQGDGPIAMLPTKQSNVRNIIWSTEPSKAINLESTYKSGKQSQVLEEMNTIFGKLKIVPSILTEKSETVNYFPAGSFPLQRLHCREYVQPGIALVGDAAHCCHPMAGQGVNMGFVDVIQLVKAIQKSVRSGSAVGDYSVLKSEYEKVQYSRNEMYLDGLDAIKGVFEAENHVELLKGLGLAGFARKVGMDIINANPLNLKSTLIGTAMAVDVDMSHINAIQN</sequence>
<dbReference type="Proteomes" id="UP000006671">
    <property type="component" value="Unassembled WGS sequence"/>
</dbReference>
<organism evidence="3">
    <name type="scientific">Naegleria gruberi</name>
    <name type="common">Amoeba</name>
    <dbReference type="NCBI Taxonomy" id="5762"/>
    <lineage>
        <taxon>Eukaryota</taxon>
        <taxon>Discoba</taxon>
        <taxon>Heterolobosea</taxon>
        <taxon>Tetramitia</taxon>
        <taxon>Eutetramitia</taxon>
        <taxon>Vahlkampfiidae</taxon>
        <taxon>Naegleria</taxon>
    </lineage>
</organism>
<dbReference type="VEuPathDB" id="AmoebaDB:NAEGRDRAFT_77855"/>
<dbReference type="InParanoid" id="D2UX98"/>
<dbReference type="PANTHER" id="PTHR43876">
    <property type="entry name" value="UBIQUINONE BIOSYNTHESIS MONOOXYGENASE COQ6, MITOCHONDRIAL"/>
    <property type="match status" value="1"/>
</dbReference>
<dbReference type="InterPro" id="IPR036188">
    <property type="entry name" value="FAD/NAD-bd_sf"/>
</dbReference>
<dbReference type="eggNOG" id="KOG3855">
    <property type="taxonomic scope" value="Eukaryota"/>
</dbReference>
<dbReference type="GO" id="GO:0071949">
    <property type="term" value="F:FAD binding"/>
    <property type="evidence" value="ECO:0007669"/>
    <property type="project" value="InterPro"/>
</dbReference>